<dbReference type="InterPro" id="IPR029058">
    <property type="entry name" value="AB_hydrolase_fold"/>
</dbReference>
<dbReference type="EMBL" id="FNVU01000015">
    <property type="protein sequence ID" value="SEG84394.1"/>
    <property type="molecule type" value="Genomic_DNA"/>
</dbReference>
<evidence type="ECO:0000256" key="1">
    <source>
        <dbReference type="ARBA" id="ARBA00007169"/>
    </source>
</evidence>
<dbReference type="RefSeq" id="WP_103888911.1">
    <property type="nucleotide sequence ID" value="NZ_FNVU01000015.1"/>
</dbReference>
<dbReference type="Proteomes" id="UP000236754">
    <property type="component" value="Unassembled WGS sequence"/>
</dbReference>
<keyword evidence="4" id="KW-1185">Reference proteome</keyword>
<proteinExistence type="inferred from homology"/>
<dbReference type="SUPFAM" id="SSF53474">
    <property type="entry name" value="alpha/beta-Hydrolases"/>
    <property type="match status" value="1"/>
</dbReference>
<accession>A0A1H6DGP9</accession>
<comment type="similarity">
    <text evidence="1">Belongs to the thioesterase family.</text>
</comment>
<feature type="domain" description="Thioesterase" evidence="2">
    <location>
        <begin position="22"/>
        <end position="238"/>
    </location>
</feature>
<dbReference type="InterPro" id="IPR001031">
    <property type="entry name" value="Thioesterase"/>
</dbReference>
<dbReference type="Pfam" id="PF00975">
    <property type="entry name" value="Thioesterase"/>
    <property type="match status" value="1"/>
</dbReference>
<organism evidence="3 4">
    <name type="scientific">Actinacidiphila yanglinensis</name>
    <dbReference type="NCBI Taxonomy" id="310779"/>
    <lineage>
        <taxon>Bacteria</taxon>
        <taxon>Bacillati</taxon>
        <taxon>Actinomycetota</taxon>
        <taxon>Actinomycetes</taxon>
        <taxon>Kitasatosporales</taxon>
        <taxon>Streptomycetaceae</taxon>
        <taxon>Actinacidiphila</taxon>
    </lineage>
</organism>
<evidence type="ECO:0000313" key="4">
    <source>
        <dbReference type="Proteomes" id="UP000236754"/>
    </source>
</evidence>
<evidence type="ECO:0000313" key="3">
    <source>
        <dbReference type="EMBL" id="SEG84394.1"/>
    </source>
</evidence>
<dbReference type="PANTHER" id="PTHR11487">
    <property type="entry name" value="THIOESTERASE"/>
    <property type="match status" value="1"/>
</dbReference>
<dbReference type="OrthoDB" id="8480037at2"/>
<name>A0A1H6DGP9_9ACTN</name>
<sequence length="249" mass="27937">MPVDTGTSRWFLREPSPESGIRLFCLPYSGCGATMYRKWPRFLGDIEVCPVQFPGRENRFREEPYGTYEALADDLVEALLPHLDRPFALFGHCGSALPGYETAVRLAERGYPAPDRLFVSSQVAPHTGPQGRFLEMSDAELAEEVRTLIVQLGGAPRPDLVELSLDILRADVEANKRYHPAAPVRLVCPITALGWNQDVEVDHRLMASWSDCGETEFRVLDGAHYRFMDAPDELLDVFARDLGRPVNAY</sequence>
<dbReference type="Gene3D" id="3.40.50.1820">
    <property type="entry name" value="alpha/beta hydrolase"/>
    <property type="match status" value="1"/>
</dbReference>
<dbReference type="InterPro" id="IPR012223">
    <property type="entry name" value="TEII"/>
</dbReference>
<dbReference type="GO" id="GO:0008610">
    <property type="term" value="P:lipid biosynthetic process"/>
    <property type="evidence" value="ECO:0007669"/>
    <property type="project" value="TreeGrafter"/>
</dbReference>
<reference evidence="3 4" key="1">
    <citation type="submission" date="2016-10" db="EMBL/GenBank/DDBJ databases">
        <authorList>
            <person name="de Groot N.N."/>
        </authorList>
    </citation>
    <scope>NUCLEOTIDE SEQUENCE [LARGE SCALE GENOMIC DNA]</scope>
    <source>
        <strain evidence="3 4">CGMCC 4.2023</strain>
    </source>
</reference>
<dbReference type="AlphaFoldDB" id="A0A1H6DGP9"/>
<protein>
    <submittedName>
        <fullName evidence="3">Surfactin synthase thioesterase subunit</fullName>
    </submittedName>
</protein>
<dbReference type="PANTHER" id="PTHR11487:SF0">
    <property type="entry name" value="S-ACYL FATTY ACID SYNTHASE THIOESTERASE, MEDIUM CHAIN"/>
    <property type="match status" value="1"/>
</dbReference>
<gene>
    <name evidence="3" type="ORF">SAMN05216223_11567</name>
</gene>
<evidence type="ECO:0000259" key="2">
    <source>
        <dbReference type="Pfam" id="PF00975"/>
    </source>
</evidence>